<dbReference type="Proteomes" id="UP000276133">
    <property type="component" value="Unassembled WGS sequence"/>
</dbReference>
<sequence>MKSNAAIELKTRRTKTNFSPCNTLNRCHCDASTTNYYFVLKLLSNSTTLKSKVKFEFWQCIYNLQQTKLPRPAERENSRIHTMAAFESAFDLLKNLQWVKMSTYQVRLYIYNHDSLLNLKILCFPNLCDTYILFIITQELIFGQYKTLILIFNLVSENNKFKWATV</sequence>
<evidence type="ECO:0000313" key="2">
    <source>
        <dbReference type="Proteomes" id="UP000276133"/>
    </source>
</evidence>
<comment type="caution">
    <text evidence="1">The sequence shown here is derived from an EMBL/GenBank/DDBJ whole genome shotgun (WGS) entry which is preliminary data.</text>
</comment>
<organism evidence="1 2">
    <name type="scientific">Brachionus plicatilis</name>
    <name type="common">Marine rotifer</name>
    <name type="synonym">Brachionus muelleri</name>
    <dbReference type="NCBI Taxonomy" id="10195"/>
    <lineage>
        <taxon>Eukaryota</taxon>
        <taxon>Metazoa</taxon>
        <taxon>Spiralia</taxon>
        <taxon>Gnathifera</taxon>
        <taxon>Rotifera</taxon>
        <taxon>Eurotatoria</taxon>
        <taxon>Monogononta</taxon>
        <taxon>Pseudotrocha</taxon>
        <taxon>Ploima</taxon>
        <taxon>Brachionidae</taxon>
        <taxon>Brachionus</taxon>
    </lineage>
</organism>
<evidence type="ECO:0000313" key="1">
    <source>
        <dbReference type="EMBL" id="RNA12235.1"/>
    </source>
</evidence>
<accession>A0A3M7QML2</accession>
<gene>
    <name evidence="1" type="ORF">BpHYR1_040868</name>
</gene>
<proteinExistence type="predicted"/>
<protein>
    <submittedName>
        <fullName evidence="1">Uncharacterized protein</fullName>
    </submittedName>
</protein>
<dbReference type="EMBL" id="REGN01005740">
    <property type="protein sequence ID" value="RNA12235.1"/>
    <property type="molecule type" value="Genomic_DNA"/>
</dbReference>
<reference evidence="1 2" key="1">
    <citation type="journal article" date="2018" name="Sci. Rep.">
        <title>Genomic signatures of local adaptation to the degree of environmental predictability in rotifers.</title>
        <authorList>
            <person name="Franch-Gras L."/>
            <person name="Hahn C."/>
            <person name="Garcia-Roger E.M."/>
            <person name="Carmona M.J."/>
            <person name="Serra M."/>
            <person name="Gomez A."/>
        </authorList>
    </citation>
    <scope>NUCLEOTIDE SEQUENCE [LARGE SCALE GENOMIC DNA]</scope>
    <source>
        <strain evidence="1">HYR1</strain>
    </source>
</reference>
<name>A0A3M7QML2_BRAPC</name>
<keyword evidence="2" id="KW-1185">Reference proteome</keyword>
<dbReference type="AlphaFoldDB" id="A0A3M7QML2"/>